<reference evidence="3 4" key="1">
    <citation type="submission" date="2024-03" db="EMBL/GenBank/DDBJ databases">
        <title>Human intestinal bacterial collection.</title>
        <authorList>
            <person name="Pauvert C."/>
            <person name="Hitch T.C.A."/>
            <person name="Clavel T."/>
        </authorList>
    </citation>
    <scope>NUCLEOTIDE SEQUENCE [LARGE SCALE GENOMIC DNA]</scope>
    <source>
        <strain evidence="3 4">CLA-AA-H78B</strain>
    </source>
</reference>
<dbReference type="RefSeq" id="WP_349144843.1">
    <property type="nucleotide sequence ID" value="NZ_JBBMFC010000024.1"/>
</dbReference>
<name>A0ABV1I3Y6_9FIRM</name>
<feature type="transmembrane region" description="Helical" evidence="1">
    <location>
        <begin position="46"/>
        <end position="66"/>
    </location>
</feature>
<evidence type="ECO:0000313" key="3">
    <source>
        <dbReference type="EMBL" id="MEQ2579613.1"/>
    </source>
</evidence>
<sequence>MEGKRQYLLDGLRGLTLISMILYHGMFDLLEIYGVHVSWFWRLPGIIWQQSICWSFIILSGFCWNLSRNPVKNGLVVSAGGLLVSAVTWIFMPEERITFGILTFLGSAMLLLVLLKPLLEHIPSVLGFLGNAVLFFLARDVNAGYWGTEAFRLGEVPKSWYQGWISTFLGFPPEDFFSGDYFSLVPWLFLYLSGYFLYDIVIEKKSFQKLMEVRIKPLEWIGRRSLLIYLLHQPVVLLGLEAFWCVKDMLFKGYGI</sequence>
<dbReference type="Pfam" id="PF07786">
    <property type="entry name" value="HGSNAT_cat"/>
    <property type="match status" value="1"/>
</dbReference>
<proteinExistence type="predicted"/>
<feature type="transmembrane region" description="Helical" evidence="1">
    <location>
        <begin position="181"/>
        <end position="201"/>
    </location>
</feature>
<dbReference type="EMBL" id="JBBMFC010000024">
    <property type="protein sequence ID" value="MEQ2579613.1"/>
    <property type="molecule type" value="Genomic_DNA"/>
</dbReference>
<dbReference type="InterPro" id="IPR012429">
    <property type="entry name" value="HGSNAT_cat"/>
</dbReference>
<feature type="transmembrane region" description="Helical" evidence="1">
    <location>
        <begin position="122"/>
        <end position="138"/>
    </location>
</feature>
<accession>A0ABV1I3Y6</accession>
<evidence type="ECO:0000259" key="2">
    <source>
        <dbReference type="Pfam" id="PF07786"/>
    </source>
</evidence>
<protein>
    <submittedName>
        <fullName evidence="3">Heparan-alpha-glucosaminide N-acetyltransferase domain-containing protein</fullName>
    </submittedName>
</protein>
<keyword evidence="1" id="KW-0472">Membrane</keyword>
<dbReference type="Proteomes" id="UP001470288">
    <property type="component" value="Unassembled WGS sequence"/>
</dbReference>
<feature type="transmembrane region" description="Helical" evidence="1">
    <location>
        <begin position="97"/>
        <end position="115"/>
    </location>
</feature>
<feature type="transmembrane region" description="Helical" evidence="1">
    <location>
        <begin position="7"/>
        <end position="26"/>
    </location>
</feature>
<keyword evidence="1" id="KW-0812">Transmembrane</keyword>
<organism evidence="3 4">
    <name type="scientific">Hominiventricola aquisgranensis</name>
    <dbReference type="NCBI Taxonomy" id="3133164"/>
    <lineage>
        <taxon>Bacteria</taxon>
        <taxon>Bacillati</taxon>
        <taxon>Bacillota</taxon>
        <taxon>Clostridia</taxon>
        <taxon>Lachnospirales</taxon>
        <taxon>Lachnospiraceae</taxon>
        <taxon>Hominiventricola</taxon>
    </lineage>
</organism>
<gene>
    <name evidence="3" type="ORF">WMO62_12420</name>
</gene>
<comment type="caution">
    <text evidence="3">The sequence shown here is derived from an EMBL/GenBank/DDBJ whole genome shotgun (WGS) entry which is preliminary data.</text>
</comment>
<feature type="domain" description="Heparan-alpha-glucosaminide N-acetyltransferase catalytic" evidence="2">
    <location>
        <begin position="5"/>
        <end position="234"/>
    </location>
</feature>
<evidence type="ECO:0000313" key="4">
    <source>
        <dbReference type="Proteomes" id="UP001470288"/>
    </source>
</evidence>
<evidence type="ECO:0000256" key="1">
    <source>
        <dbReference type="SAM" id="Phobius"/>
    </source>
</evidence>
<feature type="transmembrane region" description="Helical" evidence="1">
    <location>
        <begin position="73"/>
        <end position="91"/>
    </location>
</feature>
<keyword evidence="4" id="KW-1185">Reference proteome</keyword>
<keyword evidence="1" id="KW-1133">Transmembrane helix</keyword>